<sequence>MTAEQSGPRTSYPNSLPLRRAERSKPRAATATTGKRKPDKRGKSAFQGSRVFFSRIWSAYTPHCPKRGGWGFIPGGSLDSADVVSVQESRQPEPDSGSLRRPVGGRIPRTRNPSDEQSAGTESEARGGRVSTMIWWRAELAGSLR</sequence>
<dbReference type="EMBL" id="JAPQKN010000001">
    <property type="protein sequence ID" value="KAJ5174960.1"/>
    <property type="molecule type" value="Genomic_DNA"/>
</dbReference>
<organism evidence="2 3">
    <name type="scientific">Penicillium canariense</name>
    <dbReference type="NCBI Taxonomy" id="189055"/>
    <lineage>
        <taxon>Eukaryota</taxon>
        <taxon>Fungi</taxon>
        <taxon>Dikarya</taxon>
        <taxon>Ascomycota</taxon>
        <taxon>Pezizomycotina</taxon>
        <taxon>Eurotiomycetes</taxon>
        <taxon>Eurotiomycetidae</taxon>
        <taxon>Eurotiales</taxon>
        <taxon>Aspergillaceae</taxon>
        <taxon>Penicillium</taxon>
    </lineage>
</organism>
<evidence type="ECO:0000256" key="1">
    <source>
        <dbReference type="SAM" id="MobiDB-lite"/>
    </source>
</evidence>
<name>A0A9W9ICR7_9EURO</name>
<dbReference type="RefSeq" id="XP_056546568.1">
    <property type="nucleotide sequence ID" value="XM_056682962.1"/>
</dbReference>
<protein>
    <submittedName>
        <fullName evidence="2">Uncharacterized protein</fullName>
    </submittedName>
</protein>
<reference evidence="2" key="2">
    <citation type="journal article" date="2023" name="IMA Fungus">
        <title>Comparative genomic study of the Penicillium genus elucidates a diverse pangenome and 15 lateral gene transfer events.</title>
        <authorList>
            <person name="Petersen C."/>
            <person name="Sorensen T."/>
            <person name="Nielsen M.R."/>
            <person name="Sondergaard T.E."/>
            <person name="Sorensen J.L."/>
            <person name="Fitzpatrick D.A."/>
            <person name="Frisvad J.C."/>
            <person name="Nielsen K.L."/>
        </authorList>
    </citation>
    <scope>NUCLEOTIDE SEQUENCE</scope>
    <source>
        <strain evidence="2">IBT 26290</strain>
    </source>
</reference>
<feature type="region of interest" description="Disordered" evidence="1">
    <location>
        <begin position="1"/>
        <end position="46"/>
    </location>
</feature>
<dbReference type="Proteomes" id="UP001149163">
    <property type="component" value="Unassembled WGS sequence"/>
</dbReference>
<comment type="caution">
    <text evidence="2">The sequence shown here is derived from an EMBL/GenBank/DDBJ whole genome shotgun (WGS) entry which is preliminary data.</text>
</comment>
<accession>A0A9W9ICR7</accession>
<feature type="compositionally biased region" description="Polar residues" evidence="1">
    <location>
        <begin position="1"/>
        <end position="14"/>
    </location>
</feature>
<gene>
    <name evidence="2" type="ORF">N7482_000837</name>
</gene>
<dbReference type="AlphaFoldDB" id="A0A9W9ICR7"/>
<keyword evidence="3" id="KW-1185">Reference proteome</keyword>
<dbReference type="GeneID" id="81422138"/>
<proteinExistence type="predicted"/>
<feature type="region of interest" description="Disordered" evidence="1">
    <location>
        <begin position="68"/>
        <end position="128"/>
    </location>
</feature>
<evidence type="ECO:0000313" key="2">
    <source>
        <dbReference type="EMBL" id="KAJ5174960.1"/>
    </source>
</evidence>
<evidence type="ECO:0000313" key="3">
    <source>
        <dbReference type="Proteomes" id="UP001149163"/>
    </source>
</evidence>
<reference evidence="2" key="1">
    <citation type="submission" date="2022-11" db="EMBL/GenBank/DDBJ databases">
        <authorList>
            <person name="Petersen C."/>
        </authorList>
    </citation>
    <scope>NUCLEOTIDE SEQUENCE</scope>
    <source>
        <strain evidence="2">IBT 26290</strain>
    </source>
</reference>